<comment type="subcellular location">
    <subcellularLocation>
        <location evidence="7">Cytoplasm</location>
    </subcellularLocation>
</comment>
<dbReference type="PIRSF" id="PIRSF037215">
    <property type="entry name" value="Peptidase_M20B"/>
    <property type="match status" value="1"/>
</dbReference>
<keyword evidence="6 7" id="KW-0482">Metalloprotease</keyword>
<feature type="binding site" evidence="7 9">
    <location>
        <position position="144"/>
    </location>
    <ligand>
        <name>Zn(2+)</name>
        <dbReference type="ChEBI" id="CHEBI:29105"/>
        <label>1</label>
    </ligand>
</feature>
<feature type="binding site" evidence="7 9">
    <location>
        <position position="201"/>
    </location>
    <ligand>
        <name>Zn(2+)</name>
        <dbReference type="ChEBI" id="CHEBI:29105"/>
        <label>1</label>
    </ligand>
</feature>
<dbReference type="InterPro" id="IPR011650">
    <property type="entry name" value="Peptidase_M20_dimer"/>
</dbReference>
<proteinExistence type="inferred from homology"/>
<dbReference type="OrthoDB" id="9804934at2"/>
<evidence type="ECO:0000256" key="5">
    <source>
        <dbReference type="ARBA" id="ARBA00022833"/>
    </source>
</evidence>
<feature type="active site" description="Proton acceptor" evidence="7 8">
    <location>
        <position position="178"/>
    </location>
</feature>
<dbReference type="GO" id="GO:0045148">
    <property type="term" value="F:tripeptide aminopeptidase activity"/>
    <property type="evidence" value="ECO:0007669"/>
    <property type="project" value="UniProtKB-UniRule"/>
</dbReference>
<dbReference type="GO" id="GO:0006508">
    <property type="term" value="P:proteolysis"/>
    <property type="evidence" value="ECO:0007669"/>
    <property type="project" value="UniProtKB-UniRule"/>
</dbReference>
<evidence type="ECO:0000313" key="11">
    <source>
        <dbReference type="EMBL" id="QCY70433.1"/>
    </source>
</evidence>
<comment type="cofactor">
    <cofactor evidence="7 9">
        <name>Zn(2+)</name>
        <dbReference type="ChEBI" id="CHEBI:29105"/>
    </cofactor>
    <text evidence="7 9">Binds 2 Zn(2+) ions per subunit.</text>
</comment>
<keyword evidence="4 7" id="KW-0378">Hydrolase</keyword>
<evidence type="ECO:0000256" key="1">
    <source>
        <dbReference type="ARBA" id="ARBA00009692"/>
    </source>
</evidence>
<keyword evidence="7 11" id="KW-0031">Aminopeptidase</keyword>
<keyword evidence="5 7" id="KW-0862">Zinc</keyword>
<dbReference type="InterPro" id="IPR036264">
    <property type="entry name" value="Bact_exopeptidase_dim_dom"/>
</dbReference>
<dbReference type="GO" id="GO:0005829">
    <property type="term" value="C:cytosol"/>
    <property type="evidence" value="ECO:0007669"/>
    <property type="project" value="TreeGrafter"/>
</dbReference>
<dbReference type="PROSITE" id="PS00758">
    <property type="entry name" value="ARGE_DAPE_CPG2_1"/>
    <property type="match status" value="1"/>
</dbReference>
<feature type="domain" description="Peptidase M20 dimerisation" evidence="10">
    <location>
        <begin position="211"/>
        <end position="309"/>
    </location>
</feature>
<feature type="active site" evidence="7 8">
    <location>
        <position position="83"/>
    </location>
</feature>
<organism evidence="11 12">
    <name type="scientific">Antarcticibacterium flavum</name>
    <dbReference type="NCBI Taxonomy" id="2058175"/>
    <lineage>
        <taxon>Bacteria</taxon>
        <taxon>Pseudomonadati</taxon>
        <taxon>Bacteroidota</taxon>
        <taxon>Flavobacteriia</taxon>
        <taxon>Flavobacteriales</taxon>
        <taxon>Flavobacteriaceae</taxon>
        <taxon>Antarcticibacterium</taxon>
    </lineage>
</organism>
<feature type="binding site" evidence="7 9">
    <location>
        <position position="383"/>
    </location>
    <ligand>
        <name>Zn(2+)</name>
        <dbReference type="ChEBI" id="CHEBI:29105"/>
        <label>2</label>
    </ligand>
</feature>
<dbReference type="Proteomes" id="UP000309016">
    <property type="component" value="Chromosome"/>
</dbReference>
<keyword evidence="2 7" id="KW-0645">Protease</keyword>
<evidence type="ECO:0000256" key="3">
    <source>
        <dbReference type="ARBA" id="ARBA00022723"/>
    </source>
</evidence>
<dbReference type="CDD" id="cd03892">
    <property type="entry name" value="M20_peptT"/>
    <property type="match status" value="1"/>
</dbReference>
<dbReference type="Gene3D" id="3.40.630.10">
    <property type="entry name" value="Zn peptidases"/>
    <property type="match status" value="1"/>
</dbReference>
<keyword evidence="7" id="KW-0963">Cytoplasm</keyword>
<dbReference type="KEGG" id="afla:FHG64_14025"/>
<protein>
    <recommendedName>
        <fullName evidence="7">Peptidase T</fullName>
        <ecNumber evidence="7">3.4.11.4</ecNumber>
    </recommendedName>
    <alternativeName>
        <fullName evidence="7">Aminotripeptidase</fullName>
        <shortName evidence="7">Tripeptidase</shortName>
    </alternativeName>
    <alternativeName>
        <fullName evidence="7">Tripeptide aminopeptidase</fullName>
    </alternativeName>
</protein>
<evidence type="ECO:0000256" key="7">
    <source>
        <dbReference type="HAMAP-Rule" id="MF_00550"/>
    </source>
</evidence>
<dbReference type="GO" id="GO:0008237">
    <property type="term" value="F:metallopeptidase activity"/>
    <property type="evidence" value="ECO:0007669"/>
    <property type="project" value="UniProtKB-KW"/>
</dbReference>
<dbReference type="HAMAP" id="MF_00550">
    <property type="entry name" value="Aminopeptidase_M20"/>
    <property type="match status" value="1"/>
</dbReference>
<dbReference type="PROSITE" id="PS00759">
    <property type="entry name" value="ARGE_DAPE_CPG2_2"/>
    <property type="match status" value="1"/>
</dbReference>
<evidence type="ECO:0000256" key="9">
    <source>
        <dbReference type="PIRSR" id="PIRSR037215-2"/>
    </source>
</evidence>
<dbReference type="Pfam" id="PF01546">
    <property type="entry name" value="Peptidase_M20"/>
    <property type="match status" value="1"/>
</dbReference>
<evidence type="ECO:0000256" key="8">
    <source>
        <dbReference type="PIRSR" id="PIRSR037215-1"/>
    </source>
</evidence>
<keyword evidence="3 7" id="KW-0479">Metal-binding</keyword>
<dbReference type="NCBIfam" id="TIGR01882">
    <property type="entry name" value="peptidase-T"/>
    <property type="match status" value="1"/>
</dbReference>
<evidence type="ECO:0000256" key="2">
    <source>
        <dbReference type="ARBA" id="ARBA00022670"/>
    </source>
</evidence>
<dbReference type="PANTHER" id="PTHR42994">
    <property type="entry name" value="PEPTIDASE T"/>
    <property type="match status" value="1"/>
</dbReference>
<dbReference type="EC" id="3.4.11.4" evidence="7"/>
<dbReference type="SUPFAM" id="SSF53187">
    <property type="entry name" value="Zn-dependent exopeptidases"/>
    <property type="match status" value="1"/>
</dbReference>
<comment type="function">
    <text evidence="7">Cleaves the N-terminal amino acid of tripeptides.</text>
</comment>
<dbReference type="EMBL" id="CP040812">
    <property type="protein sequence ID" value="QCY70433.1"/>
    <property type="molecule type" value="Genomic_DNA"/>
</dbReference>
<evidence type="ECO:0000313" key="12">
    <source>
        <dbReference type="Proteomes" id="UP000309016"/>
    </source>
</evidence>
<evidence type="ECO:0000256" key="6">
    <source>
        <dbReference type="ARBA" id="ARBA00023049"/>
    </source>
</evidence>
<comment type="catalytic activity">
    <reaction evidence="7">
        <text>Release of the N-terminal residue from a tripeptide.</text>
        <dbReference type="EC" id="3.4.11.4"/>
    </reaction>
</comment>
<dbReference type="NCBIfam" id="NF009920">
    <property type="entry name" value="PRK13381.1"/>
    <property type="match status" value="1"/>
</dbReference>
<dbReference type="InterPro" id="IPR001261">
    <property type="entry name" value="ArgE/DapE_CS"/>
</dbReference>
<evidence type="ECO:0000259" key="10">
    <source>
        <dbReference type="Pfam" id="PF07687"/>
    </source>
</evidence>
<dbReference type="GO" id="GO:0008270">
    <property type="term" value="F:zinc ion binding"/>
    <property type="evidence" value="ECO:0007669"/>
    <property type="project" value="UniProtKB-UniRule"/>
</dbReference>
<dbReference type="AlphaFoldDB" id="A0A5B7X720"/>
<name>A0A5B7X720_9FLAO</name>
<dbReference type="InterPro" id="IPR002933">
    <property type="entry name" value="Peptidase_M20"/>
</dbReference>
<sequence>MIGKKQLIDRFTQYVKIDTQSDPDSRDTPSTKKQWDLANKLAEELREIGMQEVEIDENAYIMATLPANIAHNVPVIGFISHFDTSPDFSGENVNPQIIEDYDGKDIILNREQNIILSPNYFEDLHQYKGQTLITTDGTTLLGADDKAGITEIVSAMEYLINNPHIPHGEIRVGFTPDEEIGRGAHKFNVDKFGAQWAYTMDGSQVGELEFENFNAAGATITIKGKSVHPGYAKGKMVNSMYIAQDFITSLPRLETPEHTENRQGFFHLTDIKGNVERTTLKYIIRDHDKDHFEARKEVLQKLALEINSQFEDEIINIEIKNQYFNMREKVEPLMHIVDIAEEAMKQVDVEPIIKPIRGGTDGSQLSYMGLPCPNIFAGGHNFHGRYEYIPVESMQKAVAVIVKIAELTAEKYKDLDYGENNKR</sequence>
<dbReference type="Gene3D" id="3.30.70.360">
    <property type="match status" value="1"/>
</dbReference>
<dbReference type="NCBIfam" id="NF003976">
    <property type="entry name" value="PRK05469.1"/>
    <property type="match status" value="1"/>
</dbReference>
<reference evidence="11 12" key="1">
    <citation type="submission" date="2019-06" db="EMBL/GenBank/DDBJ databases">
        <title>Complete genome sequence of Antarcticibacterium flavum KCTC 52984T from an Antarctic marine sediment.</title>
        <authorList>
            <person name="Lee Y.M."/>
            <person name="Shin S.C."/>
        </authorList>
    </citation>
    <scope>NUCLEOTIDE SEQUENCE [LARGE SCALE GENOMIC DNA]</scope>
    <source>
        <strain evidence="11 12">KCTC 52984</strain>
    </source>
</reference>
<accession>A0A5B7X720</accession>
<feature type="binding site" evidence="7 9">
    <location>
        <position position="179"/>
    </location>
    <ligand>
        <name>Zn(2+)</name>
        <dbReference type="ChEBI" id="CHEBI:29105"/>
        <label>2</label>
    </ligand>
</feature>
<dbReference type="PANTHER" id="PTHR42994:SF1">
    <property type="entry name" value="PEPTIDASE T"/>
    <property type="match status" value="1"/>
</dbReference>
<dbReference type="InterPro" id="IPR010161">
    <property type="entry name" value="Peptidase_M20B"/>
</dbReference>
<dbReference type="Pfam" id="PF07687">
    <property type="entry name" value="M20_dimer"/>
    <property type="match status" value="1"/>
</dbReference>
<feature type="binding site" evidence="7 9">
    <location>
        <position position="81"/>
    </location>
    <ligand>
        <name>Zn(2+)</name>
        <dbReference type="ChEBI" id="CHEBI:29105"/>
        <label>1</label>
    </ligand>
</feature>
<dbReference type="GO" id="GO:0043171">
    <property type="term" value="P:peptide catabolic process"/>
    <property type="evidence" value="ECO:0007669"/>
    <property type="project" value="UniProtKB-UniRule"/>
</dbReference>
<dbReference type="RefSeq" id="WP_139066992.1">
    <property type="nucleotide sequence ID" value="NZ_CP040812.1"/>
</dbReference>
<gene>
    <name evidence="7 11" type="primary">pepT</name>
    <name evidence="11" type="ORF">FHG64_14025</name>
</gene>
<comment type="similarity">
    <text evidence="1 7">Belongs to the peptidase M20B family.</text>
</comment>
<feature type="binding site" evidence="7 9">
    <location>
        <position position="144"/>
    </location>
    <ligand>
        <name>Zn(2+)</name>
        <dbReference type="ChEBI" id="CHEBI:29105"/>
        <label>2</label>
    </ligand>
</feature>
<keyword evidence="12" id="KW-1185">Reference proteome</keyword>
<dbReference type="SUPFAM" id="SSF55031">
    <property type="entry name" value="Bacterial exopeptidase dimerisation domain"/>
    <property type="match status" value="1"/>
</dbReference>
<evidence type="ECO:0000256" key="4">
    <source>
        <dbReference type="ARBA" id="ARBA00022801"/>
    </source>
</evidence>